<dbReference type="InterPro" id="IPR013083">
    <property type="entry name" value="Znf_RING/FYVE/PHD"/>
</dbReference>
<gene>
    <name evidence="7" type="ORF">NQ317_013147</name>
</gene>
<dbReference type="Pfam" id="PF21361">
    <property type="entry name" value="Sina_ZnF"/>
    <property type="match status" value="1"/>
</dbReference>
<dbReference type="Proteomes" id="UP001162164">
    <property type="component" value="Unassembled WGS sequence"/>
</dbReference>
<evidence type="ECO:0000256" key="4">
    <source>
        <dbReference type="PROSITE-ProRule" id="PRU00455"/>
    </source>
</evidence>
<keyword evidence="8" id="KW-1185">Reference proteome</keyword>
<dbReference type="SUPFAM" id="SSF49599">
    <property type="entry name" value="TRAF domain-like"/>
    <property type="match status" value="1"/>
</dbReference>
<evidence type="ECO:0000256" key="1">
    <source>
        <dbReference type="ARBA" id="ARBA00022723"/>
    </source>
</evidence>
<evidence type="ECO:0000256" key="2">
    <source>
        <dbReference type="ARBA" id="ARBA00022771"/>
    </source>
</evidence>
<evidence type="ECO:0000259" key="6">
    <source>
        <dbReference type="PROSITE" id="PS51081"/>
    </source>
</evidence>
<protein>
    <recommendedName>
        <fullName evidence="6">SIAH-type domain-containing protein</fullName>
    </recommendedName>
</protein>
<dbReference type="EMBL" id="JAPWTJ010000464">
    <property type="protein sequence ID" value="KAJ8978201.1"/>
    <property type="molecule type" value="Genomic_DNA"/>
</dbReference>
<feature type="compositionally biased region" description="Basic and acidic residues" evidence="5">
    <location>
        <begin position="70"/>
        <end position="80"/>
    </location>
</feature>
<evidence type="ECO:0000256" key="3">
    <source>
        <dbReference type="ARBA" id="ARBA00022833"/>
    </source>
</evidence>
<evidence type="ECO:0000256" key="5">
    <source>
        <dbReference type="SAM" id="MobiDB-lite"/>
    </source>
</evidence>
<dbReference type="Gene3D" id="3.30.40.10">
    <property type="entry name" value="Zinc/RING finger domain, C3HC4 (zinc finger)"/>
    <property type="match status" value="1"/>
</dbReference>
<evidence type="ECO:0000313" key="8">
    <source>
        <dbReference type="Proteomes" id="UP001162164"/>
    </source>
</evidence>
<dbReference type="PANTHER" id="PTHR45877">
    <property type="entry name" value="E3 UBIQUITIN-PROTEIN LIGASE SIAH2"/>
    <property type="match status" value="1"/>
</dbReference>
<keyword evidence="2 4" id="KW-0863">Zinc-finger</keyword>
<keyword evidence="3" id="KW-0862">Zinc</keyword>
<organism evidence="7 8">
    <name type="scientific">Molorchus minor</name>
    <dbReference type="NCBI Taxonomy" id="1323400"/>
    <lineage>
        <taxon>Eukaryota</taxon>
        <taxon>Metazoa</taxon>
        <taxon>Ecdysozoa</taxon>
        <taxon>Arthropoda</taxon>
        <taxon>Hexapoda</taxon>
        <taxon>Insecta</taxon>
        <taxon>Pterygota</taxon>
        <taxon>Neoptera</taxon>
        <taxon>Endopterygota</taxon>
        <taxon>Coleoptera</taxon>
        <taxon>Polyphaga</taxon>
        <taxon>Cucujiformia</taxon>
        <taxon>Chrysomeloidea</taxon>
        <taxon>Cerambycidae</taxon>
        <taxon>Lamiinae</taxon>
        <taxon>Monochamini</taxon>
        <taxon>Molorchus</taxon>
    </lineage>
</organism>
<dbReference type="InterPro" id="IPR004162">
    <property type="entry name" value="SINA-like_animal"/>
</dbReference>
<dbReference type="InterPro" id="IPR013010">
    <property type="entry name" value="Znf_SIAH"/>
</dbReference>
<comment type="caution">
    <text evidence="7">The sequence shown here is derived from an EMBL/GenBank/DDBJ whole genome shotgun (WGS) entry which is preliminary data.</text>
</comment>
<evidence type="ECO:0000313" key="7">
    <source>
        <dbReference type="EMBL" id="KAJ8978201.1"/>
    </source>
</evidence>
<accession>A0ABQ9JJ04</accession>
<sequence length="343" mass="39985">MNILLCRPWDFLEINLNRLESVYGELDFMNCTFNVTKDFGSNSSDDGVFLEEDTHQFHLEFPHMPIPRKRSLDNGERRNLSDSNTTDKPINEVYLTRSKTINFEEIKRRNVIKRCNSTISLGAIQENESDLNCTSCGVILIPPIFICPCGHNFCLKCKGVVCKLCNEGITDERNTELEEKYNKYLHPCKYKRMGCPQKLVYSDLHQHEITCTFCEYRCPVDECTFEGQFKGLANHLKLIHGSTKILEVFILVFQNISEAFLVNEEKGIFYCYSKYSHDCVLWEAKFCGPKERRFFCELKFKDGKLKKPLLLRKIENTYSVRMSHQELKRLKLKSKNAILTITC</sequence>
<name>A0ABQ9JJ04_9CUCU</name>
<feature type="region of interest" description="Disordered" evidence="5">
    <location>
        <begin position="66"/>
        <end position="85"/>
    </location>
</feature>
<feature type="domain" description="SIAH-type" evidence="6">
    <location>
        <begin position="183"/>
        <end position="241"/>
    </location>
</feature>
<proteinExistence type="predicted"/>
<keyword evidence="1" id="KW-0479">Metal-binding</keyword>
<reference evidence="7" key="1">
    <citation type="journal article" date="2023" name="Insect Mol. Biol.">
        <title>Genome sequencing provides insights into the evolution of gene families encoding plant cell wall-degrading enzymes in longhorned beetles.</title>
        <authorList>
            <person name="Shin N.R."/>
            <person name="Okamura Y."/>
            <person name="Kirsch R."/>
            <person name="Pauchet Y."/>
        </authorList>
    </citation>
    <scope>NUCLEOTIDE SEQUENCE</scope>
    <source>
        <strain evidence="7">MMC_N1</strain>
    </source>
</reference>
<dbReference type="PROSITE" id="PS51081">
    <property type="entry name" value="ZF_SIAH"/>
    <property type="match status" value="1"/>
</dbReference>
<dbReference type="PANTHER" id="PTHR45877:SF2">
    <property type="entry name" value="E3 UBIQUITIN-PROTEIN LIGASE SINA-RELATED"/>
    <property type="match status" value="1"/>
</dbReference>